<dbReference type="EMBL" id="KL584715">
    <property type="protein sequence ID" value="KEQ71098.1"/>
    <property type="molecule type" value="Genomic_DNA"/>
</dbReference>
<dbReference type="OrthoDB" id="3878146at2759"/>
<feature type="region of interest" description="Disordered" evidence="1">
    <location>
        <begin position="247"/>
        <end position="282"/>
    </location>
</feature>
<name>A0A074WDM9_9PEZI</name>
<gene>
    <name evidence="2" type="ORF">M436DRAFT_84066</name>
</gene>
<dbReference type="AlphaFoldDB" id="A0A074WDM9"/>
<protein>
    <submittedName>
        <fullName evidence="2">Uncharacterized protein</fullName>
    </submittedName>
</protein>
<organism evidence="2 3">
    <name type="scientific">Aureobasidium namibiae CBS 147.97</name>
    <dbReference type="NCBI Taxonomy" id="1043004"/>
    <lineage>
        <taxon>Eukaryota</taxon>
        <taxon>Fungi</taxon>
        <taxon>Dikarya</taxon>
        <taxon>Ascomycota</taxon>
        <taxon>Pezizomycotina</taxon>
        <taxon>Dothideomycetes</taxon>
        <taxon>Dothideomycetidae</taxon>
        <taxon>Dothideales</taxon>
        <taxon>Saccotheciaceae</taxon>
        <taxon>Aureobasidium</taxon>
    </lineage>
</organism>
<sequence>MSQQSEWIRLLEPQLSPRVSLEWLVYEQPVIALFSKSGNSEYSNVDREHLGQPCRHEGDLSLLLSVAHNEEDNKLLVLLSQRIIVSQGGKPRILYMFVPVESLGIETAEPASWKLSDGIVPLRTVDDDNDARDDQSSRLLRTSFSLAKESWVVMPNQPRLGRVPDDAMSTLRKLKSLSEATRFDLFAAHDPLVYQGLLRAKAILAEPAVTGFNVNHYRFYPGGRSAVVGAWRCQGWLPQEEGVQVSSGRGVKRSHEEMAGGGPLPPSYDSAASGAAPGVPSEVESTDPFDMALILFEEDAASGQESGQGSVLSEIYPRGRSISPPTVVETPLPLSPNFVFSPVQPQEAPPSYHLPVCQAKGPTATGHRNVLVNWLATLLARYPLMHYTCTTDLLALGVAAQAGDARAIRGLRAKLVATLLRHQVVPKNTPGRDEVEDLVSWLLVLDPDTGDTMFLEQLAEATKAWEGQQGLGPTPQSPYPVLFSPEPERPVVRDLVVCKAKIIVDACMAYGGAWENRGGLLRAIMDWELKYR</sequence>
<evidence type="ECO:0000313" key="3">
    <source>
        <dbReference type="Proteomes" id="UP000027730"/>
    </source>
</evidence>
<reference evidence="2 3" key="1">
    <citation type="journal article" date="2014" name="BMC Genomics">
        <title>Genome sequencing of four Aureobasidium pullulans varieties: biotechnological potential, stress tolerance, and description of new species.</title>
        <authorList>
            <person name="Gostin Ar C."/>
            <person name="Ohm R.A."/>
            <person name="Kogej T."/>
            <person name="Sonjak S."/>
            <person name="Turk M."/>
            <person name="Zajc J."/>
            <person name="Zalar P."/>
            <person name="Grube M."/>
            <person name="Sun H."/>
            <person name="Han J."/>
            <person name="Sharma A."/>
            <person name="Chiniquy J."/>
            <person name="Ngan C.Y."/>
            <person name="Lipzen A."/>
            <person name="Barry K."/>
            <person name="Grigoriev I.V."/>
            <person name="Gunde-Cimerman N."/>
        </authorList>
    </citation>
    <scope>NUCLEOTIDE SEQUENCE [LARGE SCALE GENOMIC DNA]</scope>
    <source>
        <strain evidence="2 3">CBS 147.97</strain>
    </source>
</reference>
<dbReference type="RefSeq" id="XP_013425349.1">
    <property type="nucleotide sequence ID" value="XM_013569895.1"/>
</dbReference>
<evidence type="ECO:0000256" key="1">
    <source>
        <dbReference type="SAM" id="MobiDB-lite"/>
    </source>
</evidence>
<feature type="compositionally biased region" description="Low complexity" evidence="1">
    <location>
        <begin position="270"/>
        <end position="281"/>
    </location>
</feature>
<dbReference type="Proteomes" id="UP000027730">
    <property type="component" value="Unassembled WGS sequence"/>
</dbReference>
<proteinExistence type="predicted"/>
<evidence type="ECO:0000313" key="2">
    <source>
        <dbReference type="EMBL" id="KEQ71098.1"/>
    </source>
</evidence>
<accession>A0A074WDM9</accession>
<dbReference type="GeneID" id="25417282"/>
<keyword evidence="3" id="KW-1185">Reference proteome</keyword>
<dbReference type="HOGENOM" id="CLU_511877_0_0_1"/>